<keyword evidence="4" id="KW-1185">Reference proteome</keyword>
<dbReference type="PANTHER" id="PTHR43343">
    <property type="entry name" value="PEPTIDASE S12"/>
    <property type="match status" value="1"/>
</dbReference>
<keyword evidence="2" id="KW-0378">Hydrolase</keyword>
<dbReference type="OrthoDB" id="9766361at2"/>
<dbReference type="InterPro" id="IPR009003">
    <property type="entry name" value="Peptidase_S1_PA"/>
</dbReference>
<dbReference type="KEGG" id="dpd:Deipe_2178"/>
<evidence type="ECO:0000313" key="3">
    <source>
        <dbReference type="EMBL" id="AFZ67664.1"/>
    </source>
</evidence>
<dbReference type="Gene3D" id="2.40.10.120">
    <property type="match status" value="1"/>
</dbReference>
<dbReference type="InterPro" id="IPR001940">
    <property type="entry name" value="Peptidase_S1C"/>
</dbReference>
<protein>
    <submittedName>
        <fullName evidence="3">Trypsin-like serine protease with C-terminal PDZ domain protein</fullName>
    </submittedName>
</protein>
<name>L0A2K0_DEIPD</name>
<dbReference type="HOGENOM" id="CLU_497594_0_0_0"/>
<dbReference type="Gene3D" id="2.60.40.1120">
    <property type="entry name" value="Carboxypeptidase-like, regulatory domain"/>
    <property type="match status" value="1"/>
</dbReference>
<organism evidence="3 4">
    <name type="scientific">Deinococcus peraridilitoris (strain DSM 19664 / LMG 22246 / CIP 109416 / KR-200)</name>
    <dbReference type="NCBI Taxonomy" id="937777"/>
    <lineage>
        <taxon>Bacteria</taxon>
        <taxon>Thermotogati</taxon>
        <taxon>Deinococcota</taxon>
        <taxon>Deinococci</taxon>
        <taxon>Deinococcales</taxon>
        <taxon>Deinococcaceae</taxon>
        <taxon>Deinococcus</taxon>
    </lineage>
</organism>
<dbReference type="SUPFAM" id="SSF50494">
    <property type="entry name" value="Trypsin-like serine proteases"/>
    <property type="match status" value="1"/>
</dbReference>
<dbReference type="GO" id="GO:0004252">
    <property type="term" value="F:serine-type endopeptidase activity"/>
    <property type="evidence" value="ECO:0007669"/>
    <property type="project" value="InterPro"/>
</dbReference>
<keyword evidence="1 3" id="KW-0645">Protease</keyword>
<dbReference type="STRING" id="937777.Deipe_2178"/>
<reference evidence="4" key="1">
    <citation type="submission" date="2012-03" db="EMBL/GenBank/DDBJ databases">
        <title>Complete sequence of chromosome of Deinococcus peraridilitoris DSM 19664.</title>
        <authorList>
            <person name="Lucas S."/>
            <person name="Copeland A."/>
            <person name="Lapidus A."/>
            <person name="Glavina del Rio T."/>
            <person name="Dalin E."/>
            <person name="Tice H."/>
            <person name="Bruce D."/>
            <person name="Goodwin L."/>
            <person name="Pitluck S."/>
            <person name="Peters L."/>
            <person name="Mikhailova N."/>
            <person name="Lu M."/>
            <person name="Kyrpides N."/>
            <person name="Mavromatis K."/>
            <person name="Ivanova N."/>
            <person name="Brettin T."/>
            <person name="Detter J.C."/>
            <person name="Han C."/>
            <person name="Larimer F."/>
            <person name="Land M."/>
            <person name="Hauser L."/>
            <person name="Markowitz V."/>
            <person name="Cheng J.-F."/>
            <person name="Hugenholtz P."/>
            <person name="Woyke T."/>
            <person name="Wu D."/>
            <person name="Pukall R."/>
            <person name="Steenblock K."/>
            <person name="Brambilla E."/>
            <person name="Klenk H.-P."/>
            <person name="Eisen J.A."/>
        </authorList>
    </citation>
    <scope>NUCLEOTIDE SEQUENCE [LARGE SCALE GENOMIC DNA]</scope>
    <source>
        <strain evidence="4">DSM 19664 / LMG 22246 / CIP 109416 / KR-200</strain>
    </source>
</reference>
<dbReference type="Proteomes" id="UP000010467">
    <property type="component" value="Chromosome"/>
</dbReference>
<accession>L0A2K0</accession>
<dbReference type="Pfam" id="PF13365">
    <property type="entry name" value="Trypsin_2"/>
    <property type="match status" value="1"/>
</dbReference>
<gene>
    <name evidence="3" type="ordered locus">Deipe_2178</name>
</gene>
<dbReference type="PATRIC" id="fig|937777.3.peg.2180"/>
<dbReference type="RefSeq" id="WP_015235967.1">
    <property type="nucleotide sequence ID" value="NC_019793.1"/>
</dbReference>
<evidence type="ECO:0000313" key="4">
    <source>
        <dbReference type="Proteomes" id="UP000010467"/>
    </source>
</evidence>
<dbReference type="PANTHER" id="PTHR43343:SF3">
    <property type="entry name" value="PROTEASE DO-LIKE 8, CHLOROPLASTIC"/>
    <property type="match status" value="1"/>
</dbReference>
<sequence>MQKILAGFGAVMAAVLALLLVIGLLAPDPDKPSENSRTPIIPVNPVQPGPGVASDTEIIAQAMRSSVKLWALDRHGKDIATCSGTIIDPSGLILTNYHCIGNQDARAEGGLQPGELYHPRGWLVVGPTVSDREVPKPTYFAKFLAGKRELDIALIQVFGVFTGDTNRPKPLAGQALPITPIVMGDGGEVKVGDAVTAIGYPGIGGDLITVTRGSVAGFDDHDGDGNIDAIKTDTEINPGNSGGLAINAAGRQIGIPTYYKDLGKSGTGKIGRFMMVNVAAPYITQARALANTVTAESSVVYTPAAQNDAPAAPSNATFGSIVIAQKMNEQGEAVGAGDVQPTGSTSIAGIFRYAGLQDGMNWGQVWTYNGQPAWGDPRGSTWESGAQGTFGVSLGAKPGQGLPDGTYELQLYLAGQLVQKRAFSIGGAAATPPAPPQPDPAQAGVSVSGRLIDADTKAGIPDAVVAFLKPGTDVQAWARANFDENLMVASARSGADGTYTASPLLARNATYPMVLLAKGYRARSVSLEVTADDPAALPLEDLALQRE</sequence>
<evidence type="ECO:0000256" key="2">
    <source>
        <dbReference type="ARBA" id="ARBA00022801"/>
    </source>
</evidence>
<proteinExistence type="predicted"/>
<dbReference type="EMBL" id="CP003382">
    <property type="protein sequence ID" value="AFZ67664.1"/>
    <property type="molecule type" value="Genomic_DNA"/>
</dbReference>
<dbReference type="GO" id="GO:0006508">
    <property type="term" value="P:proteolysis"/>
    <property type="evidence" value="ECO:0007669"/>
    <property type="project" value="UniProtKB-KW"/>
</dbReference>
<dbReference type="InterPro" id="IPR051201">
    <property type="entry name" value="Chloro_Bact_Ser_Proteases"/>
</dbReference>
<dbReference type="PRINTS" id="PR00834">
    <property type="entry name" value="PROTEASES2C"/>
</dbReference>
<dbReference type="eggNOG" id="COG0265">
    <property type="taxonomic scope" value="Bacteria"/>
</dbReference>
<dbReference type="AlphaFoldDB" id="L0A2K0"/>
<evidence type="ECO:0000256" key="1">
    <source>
        <dbReference type="ARBA" id="ARBA00022670"/>
    </source>
</evidence>